<name>A0ABQ2QWP2_9ACTN</name>
<dbReference type="InterPro" id="IPR024344">
    <property type="entry name" value="MDMPI_metal-binding"/>
</dbReference>
<dbReference type="Proteomes" id="UP000611554">
    <property type="component" value="Unassembled WGS sequence"/>
</dbReference>
<keyword evidence="3" id="KW-1185">Reference proteome</keyword>
<dbReference type="InterPro" id="IPR034660">
    <property type="entry name" value="DinB/YfiT-like"/>
</dbReference>
<accession>A0ABQ2QWP2</accession>
<sequence>MNENATMWTVLAEAHRALRDAVRGVAAGDWDRPTPCAEWNVTQVLQHAAGDQIGFASFITGGPGPAENPFAPSGRLAASPETVAEEAMRASADAWATVGEDEQEVSVPVPPNKLPARLGVGACALDAAVHAWDIAVATGRPSPLTPELARELTDVAQRIVEPLRAFGAYAPALEARDDDDDAAALLRYLGRRPDWTA</sequence>
<dbReference type="NCBIfam" id="TIGR03086">
    <property type="entry name" value="TIGR03086 family metal-binding protein"/>
    <property type="match status" value="1"/>
</dbReference>
<feature type="domain" description="Mycothiol-dependent maleylpyruvate isomerase metal-binding" evidence="1">
    <location>
        <begin position="11"/>
        <end position="135"/>
    </location>
</feature>
<dbReference type="RefSeq" id="WP_189247036.1">
    <property type="nucleotide sequence ID" value="NZ_BMQJ01000006.1"/>
</dbReference>
<reference evidence="3" key="1">
    <citation type="journal article" date="2019" name="Int. J. Syst. Evol. Microbiol.">
        <title>The Global Catalogue of Microorganisms (GCM) 10K type strain sequencing project: providing services to taxonomists for standard genome sequencing and annotation.</title>
        <authorList>
            <consortium name="The Broad Institute Genomics Platform"/>
            <consortium name="The Broad Institute Genome Sequencing Center for Infectious Disease"/>
            <person name="Wu L."/>
            <person name="Ma J."/>
        </authorList>
    </citation>
    <scope>NUCLEOTIDE SEQUENCE [LARGE SCALE GENOMIC DNA]</scope>
    <source>
        <strain evidence="3">JCM 3115</strain>
    </source>
</reference>
<protein>
    <recommendedName>
        <fullName evidence="1">Mycothiol-dependent maleylpyruvate isomerase metal-binding domain-containing protein</fullName>
    </recommendedName>
</protein>
<dbReference type="Pfam" id="PF11716">
    <property type="entry name" value="MDMPI_N"/>
    <property type="match status" value="1"/>
</dbReference>
<gene>
    <name evidence="2" type="ORF">GCM10010140_29690</name>
</gene>
<evidence type="ECO:0000313" key="2">
    <source>
        <dbReference type="EMBL" id="GGP97672.1"/>
    </source>
</evidence>
<dbReference type="NCBIfam" id="TIGR03083">
    <property type="entry name" value="maleylpyruvate isomerase family mycothiol-dependent enzyme"/>
    <property type="match status" value="1"/>
</dbReference>
<dbReference type="Gene3D" id="1.20.120.450">
    <property type="entry name" value="dinb family like domain"/>
    <property type="match status" value="1"/>
</dbReference>
<comment type="caution">
    <text evidence="2">The sequence shown here is derived from an EMBL/GenBank/DDBJ whole genome shotgun (WGS) entry which is preliminary data.</text>
</comment>
<dbReference type="InterPro" id="IPR017520">
    <property type="entry name" value="CHP03086"/>
</dbReference>
<evidence type="ECO:0000313" key="3">
    <source>
        <dbReference type="Proteomes" id="UP000611554"/>
    </source>
</evidence>
<organism evidence="2 3">
    <name type="scientific">Streptosporangium pseudovulgare</name>
    <dbReference type="NCBI Taxonomy" id="35765"/>
    <lineage>
        <taxon>Bacteria</taxon>
        <taxon>Bacillati</taxon>
        <taxon>Actinomycetota</taxon>
        <taxon>Actinomycetes</taxon>
        <taxon>Streptosporangiales</taxon>
        <taxon>Streptosporangiaceae</taxon>
        <taxon>Streptosporangium</taxon>
    </lineage>
</organism>
<dbReference type="SUPFAM" id="SSF109854">
    <property type="entry name" value="DinB/YfiT-like putative metalloenzymes"/>
    <property type="match status" value="1"/>
</dbReference>
<evidence type="ECO:0000259" key="1">
    <source>
        <dbReference type="Pfam" id="PF11716"/>
    </source>
</evidence>
<dbReference type="InterPro" id="IPR017517">
    <property type="entry name" value="Maleyloyr_isom"/>
</dbReference>
<dbReference type="EMBL" id="BMQJ01000006">
    <property type="protein sequence ID" value="GGP97672.1"/>
    <property type="molecule type" value="Genomic_DNA"/>
</dbReference>
<proteinExistence type="predicted"/>